<dbReference type="InterPro" id="IPR016181">
    <property type="entry name" value="Acyl_CoA_acyltransferase"/>
</dbReference>
<dbReference type="PATRIC" id="fig|1653479.3.peg.3496"/>
<name>A0A143QPP0_RHOFA</name>
<accession>A0A143QPP0</accession>
<dbReference type="PANTHER" id="PTHR43792:SF1">
    <property type="entry name" value="N-ACETYLTRANSFERASE DOMAIN-CONTAINING PROTEIN"/>
    <property type="match status" value="1"/>
</dbReference>
<dbReference type="InterPro" id="IPR051531">
    <property type="entry name" value="N-acetyltransferase"/>
</dbReference>
<dbReference type="PANTHER" id="PTHR43792">
    <property type="entry name" value="GNAT FAMILY, PUTATIVE (AFU_ORTHOLOGUE AFUA_3G00765)-RELATED-RELATED"/>
    <property type="match status" value="1"/>
</dbReference>
<organism evidence="2 3">
    <name type="scientific">Rhodococcoides fascians</name>
    <name type="common">Rhodococcus fascians</name>
    <dbReference type="NCBI Taxonomy" id="1828"/>
    <lineage>
        <taxon>Bacteria</taxon>
        <taxon>Bacillati</taxon>
        <taxon>Actinomycetota</taxon>
        <taxon>Actinomycetes</taxon>
        <taxon>Mycobacteriales</taxon>
        <taxon>Nocardiaceae</taxon>
        <taxon>Rhodococcoides</taxon>
    </lineage>
</organism>
<reference evidence="3" key="2">
    <citation type="submission" date="2016-04" db="EMBL/GenBank/DDBJ databases">
        <title>Complete Genome and Plasmid Sequences for Rhodococcus fascians D188 and Draft Sequences for Rhodococcus spp. Isolates PBTS 1 and PBTS 2.</title>
        <authorList>
            <person name="Stamer R."/>
            <person name="Vereecke D."/>
            <person name="Zhang Y."/>
            <person name="Schilkey F."/>
            <person name="Devitt N."/>
            <person name="Randall J."/>
        </authorList>
    </citation>
    <scope>NUCLEOTIDE SEQUENCE [LARGE SCALE GENOMIC DNA]</scope>
    <source>
        <strain evidence="3">PBTS2</strain>
    </source>
</reference>
<dbReference type="InterPro" id="IPR000182">
    <property type="entry name" value="GNAT_dom"/>
</dbReference>
<dbReference type="Proteomes" id="UP000076038">
    <property type="component" value="Chromosome"/>
</dbReference>
<sequence>MRMQTPRLVLDEPADADLDALYEICSDPQSWTHFPSLRHTDIGTTERMVQNWTAQWRRDGLSTWIVREHGSDMISGYGGCSIRQNAFWNLGYRLHPDAQGKGYAAEMCRTAVECAYRTRPEMPVVAYLLEHNLSSARVAERAGLKLVSRGPDIGNPDPEAIRLVYAERPLTADQVDAVLSA</sequence>
<evidence type="ECO:0000313" key="3">
    <source>
        <dbReference type="Proteomes" id="UP000076038"/>
    </source>
</evidence>
<dbReference type="Pfam" id="PF13302">
    <property type="entry name" value="Acetyltransf_3"/>
    <property type="match status" value="1"/>
</dbReference>
<evidence type="ECO:0000313" key="2">
    <source>
        <dbReference type="EMBL" id="AMY24736.1"/>
    </source>
</evidence>
<keyword evidence="3" id="KW-1185">Reference proteome</keyword>
<reference evidence="2 3" key="1">
    <citation type="journal article" date="2016" name="Genome Announc.">
        <title>Complete Genome and Plasmid Sequences for Rhodococcus fascians D188 and Draft Sequences for Rhodococcus Isolates PBTS 1 and PBTS 2.</title>
        <authorList>
            <person name="Stamler R.A."/>
            <person name="Vereecke D."/>
            <person name="Zhang Y."/>
            <person name="Schilkey F."/>
            <person name="Devitt N."/>
            <person name="Randall J.J."/>
        </authorList>
    </citation>
    <scope>NUCLEOTIDE SEQUENCE [LARGE SCALE GENOMIC DNA]</scope>
    <source>
        <strain evidence="2 3">PBTS2</strain>
    </source>
</reference>
<dbReference type="Gene3D" id="3.40.630.30">
    <property type="match status" value="1"/>
</dbReference>
<dbReference type="AlphaFoldDB" id="A0A143QPP0"/>
<dbReference type="PROSITE" id="PS51186">
    <property type="entry name" value="GNAT"/>
    <property type="match status" value="1"/>
</dbReference>
<evidence type="ECO:0000259" key="1">
    <source>
        <dbReference type="PROSITE" id="PS51186"/>
    </source>
</evidence>
<dbReference type="KEGG" id="rhs:A3Q41_03446"/>
<dbReference type="SUPFAM" id="SSF55729">
    <property type="entry name" value="Acyl-CoA N-acyltransferases (Nat)"/>
    <property type="match status" value="1"/>
</dbReference>
<proteinExistence type="predicted"/>
<feature type="domain" description="N-acetyltransferase" evidence="1">
    <location>
        <begin position="8"/>
        <end position="171"/>
    </location>
</feature>
<protein>
    <recommendedName>
        <fullName evidence="1">N-acetyltransferase domain-containing protein</fullName>
    </recommendedName>
</protein>
<dbReference type="GO" id="GO:0016747">
    <property type="term" value="F:acyltransferase activity, transferring groups other than amino-acyl groups"/>
    <property type="evidence" value="ECO:0007669"/>
    <property type="project" value="InterPro"/>
</dbReference>
<dbReference type="EMBL" id="CP015220">
    <property type="protein sequence ID" value="AMY24736.1"/>
    <property type="molecule type" value="Genomic_DNA"/>
</dbReference>
<gene>
    <name evidence="2" type="ORF">A3Q41_03446</name>
</gene>